<feature type="transmembrane region" description="Helical" evidence="9">
    <location>
        <begin position="439"/>
        <end position="460"/>
    </location>
</feature>
<evidence type="ECO:0000313" key="12">
    <source>
        <dbReference type="WBParaSite" id="PSAMB.scaffold421size51898.g5696.t1"/>
    </source>
</evidence>
<feature type="transmembrane region" description="Helical" evidence="9">
    <location>
        <begin position="373"/>
        <end position="398"/>
    </location>
</feature>
<comment type="subcellular location">
    <subcellularLocation>
        <location evidence="1">Membrane</location>
    </subcellularLocation>
</comment>
<dbReference type="Proteomes" id="UP000887566">
    <property type="component" value="Unplaced"/>
</dbReference>
<feature type="domain" description="Cytochrome b561" evidence="10">
    <location>
        <begin position="341"/>
        <end position="491"/>
    </location>
</feature>
<evidence type="ECO:0000256" key="3">
    <source>
        <dbReference type="ARBA" id="ARBA00022448"/>
    </source>
</evidence>
<proteinExistence type="predicted"/>
<evidence type="ECO:0000256" key="7">
    <source>
        <dbReference type="ARBA" id="ARBA00022989"/>
    </source>
</evidence>
<dbReference type="PROSITE" id="PS50939">
    <property type="entry name" value="CYTOCHROME_B561"/>
    <property type="match status" value="1"/>
</dbReference>
<organism evidence="11 12">
    <name type="scientific">Plectus sambesii</name>
    <dbReference type="NCBI Taxonomy" id="2011161"/>
    <lineage>
        <taxon>Eukaryota</taxon>
        <taxon>Metazoa</taxon>
        <taxon>Ecdysozoa</taxon>
        <taxon>Nematoda</taxon>
        <taxon>Chromadorea</taxon>
        <taxon>Plectida</taxon>
        <taxon>Plectina</taxon>
        <taxon>Plectoidea</taxon>
        <taxon>Plectidae</taxon>
        <taxon>Plectus</taxon>
    </lineage>
</organism>
<dbReference type="InterPro" id="IPR015915">
    <property type="entry name" value="Kelch-typ_b-propeller"/>
</dbReference>
<dbReference type="SUPFAM" id="SSF117281">
    <property type="entry name" value="Kelch motif"/>
    <property type="match status" value="1"/>
</dbReference>
<evidence type="ECO:0000256" key="1">
    <source>
        <dbReference type="ARBA" id="ARBA00004370"/>
    </source>
</evidence>
<keyword evidence="11" id="KW-1185">Reference proteome</keyword>
<keyword evidence="2" id="KW-0880">Kelch repeat</keyword>
<dbReference type="Gene3D" id="2.120.10.80">
    <property type="entry name" value="Kelch-type beta propeller"/>
    <property type="match status" value="1"/>
</dbReference>
<protein>
    <submittedName>
        <fullName evidence="12">Cytochrome b561 domain-containing protein</fullName>
    </submittedName>
</protein>
<dbReference type="SUPFAM" id="SSF50965">
    <property type="entry name" value="Galactose oxidase, central domain"/>
    <property type="match status" value="1"/>
</dbReference>
<dbReference type="PANTHER" id="PTHR46093">
    <property type="entry name" value="ACYL-COA-BINDING DOMAIN-CONTAINING PROTEIN 5"/>
    <property type="match status" value="1"/>
</dbReference>
<dbReference type="AlphaFoldDB" id="A0A914WH69"/>
<feature type="transmembrane region" description="Helical" evidence="9">
    <location>
        <begin position="466"/>
        <end position="488"/>
    </location>
</feature>
<dbReference type="WBParaSite" id="PSAMB.scaffold421size51898.g5696.t1">
    <property type="protein sequence ID" value="PSAMB.scaffold421size51898.g5696.t1"/>
    <property type="gene ID" value="PSAMB.scaffold421size51898.g5696"/>
</dbReference>
<keyword evidence="5" id="KW-0677">Repeat</keyword>
<evidence type="ECO:0000256" key="4">
    <source>
        <dbReference type="ARBA" id="ARBA00022692"/>
    </source>
</evidence>
<evidence type="ECO:0000256" key="8">
    <source>
        <dbReference type="ARBA" id="ARBA00023136"/>
    </source>
</evidence>
<reference evidence="12" key="1">
    <citation type="submission" date="2022-11" db="UniProtKB">
        <authorList>
            <consortium name="WormBaseParasite"/>
        </authorList>
    </citation>
    <scope>IDENTIFICATION</scope>
</reference>
<dbReference type="Gene3D" id="1.20.120.1770">
    <property type="match status" value="1"/>
</dbReference>
<evidence type="ECO:0000313" key="11">
    <source>
        <dbReference type="Proteomes" id="UP000887566"/>
    </source>
</evidence>
<keyword evidence="6" id="KW-0249">Electron transport</keyword>
<evidence type="ECO:0000259" key="10">
    <source>
        <dbReference type="PROSITE" id="PS50939"/>
    </source>
</evidence>
<keyword evidence="3" id="KW-0813">Transport</keyword>
<name>A0A914WH69_9BILA</name>
<accession>A0A914WH69</accession>
<dbReference type="PANTHER" id="PTHR46093:SF18">
    <property type="entry name" value="FIBRONECTIN TYPE-III DOMAIN-CONTAINING PROTEIN"/>
    <property type="match status" value="1"/>
</dbReference>
<keyword evidence="7 9" id="KW-1133">Transmembrane helix</keyword>
<evidence type="ECO:0000256" key="5">
    <source>
        <dbReference type="ARBA" id="ARBA00022737"/>
    </source>
</evidence>
<keyword evidence="8 9" id="KW-0472">Membrane</keyword>
<dbReference type="InterPro" id="IPR006593">
    <property type="entry name" value="Cyt_b561/ferric_Rdtase_TM"/>
</dbReference>
<evidence type="ECO:0000256" key="6">
    <source>
        <dbReference type="ARBA" id="ARBA00022982"/>
    </source>
</evidence>
<dbReference type="InterPro" id="IPR011043">
    <property type="entry name" value="Gal_Oxase/kelch_b-propeller"/>
</dbReference>
<sequence length="491" mass="53737">MQAGKLHSNAAGYCRVTALIAMHSPILAVILAEYAYAQLSWQRPDVQLPLPPRTYSALGFDPVLSFLVVFGGRGSDGAPFGDTWVLDWNASQWYNATSTNDPSPRYGMSYGMYNRQLYIFGGCSSESTCYNDVWRFSASSFNWLRVNITDGFLPSPRRNAMGGIAPQSHLMVVSCGWNGGYLSDTFMLDLEYDRWIELESTMFVYSPWSPHPRVFAASTMISPTKMFVFGGCTKHGPCPGRDAWIFNGDASRWTTLDFCFDARREATAALINWNGTTFIVVFGGVITGLQYFSQTVQTFENVAILDTVSSQWSVKRMSGPTPGNRIGNSIAALSRGGALLFGGQSASNGTYLNDIWVLSGNPAASSENNGSCFGWFTLSLIGVHGLLMFIAFGIVLFIGSSMAHYVVAVATPNRCQWQYWHTAIEVASSKWSILRVHHLLQIVGTVLALFGFASGLLLISTTDTGHFRSVHGCLGLAVLLLLLVQAILPPM</sequence>
<dbReference type="GO" id="GO:0016020">
    <property type="term" value="C:membrane"/>
    <property type="evidence" value="ECO:0007669"/>
    <property type="project" value="UniProtKB-SubCell"/>
</dbReference>
<keyword evidence="4 9" id="KW-0812">Transmembrane</keyword>
<evidence type="ECO:0000256" key="2">
    <source>
        <dbReference type="ARBA" id="ARBA00022441"/>
    </source>
</evidence>
<dbReference type="Pfam" id="PF24681">
    <property type="entry name" value="Kelch_KLHDC2_KLHL20_DRC7"/>
    <property type="match status" value="1"/>
</dbReference>
<evidence type="ECO:0000256" key="9">
    <source>
        <dbReference type="SAM" id="Phobius"/>
    </source>
</evidence>